<gene>
    <name evidence="8" type="ORF">GCM10010517_03570</name>
</gene>
<proteinExistence type="predicted"/>
<reference evidence="9" key="1">
    <citation type="journal article" date="2019" name="Int. J. Syst. Evol. Microbiol.">
        <title>The Global Catalogue of Microorganisms (GCM) 10K type strain sequencing project: providing services to taxonomists for standard genome sequencing and annotation.</title>
        <authorList>
            <consortium name="The Broad Institute Genomics Platform"/>
            <consortium name="The Broad Institute Genome Sequencing Center for Infectious Disease"/>
            <person name="Wu L."/>
            <person name="Ma J."/>
        </authorList>
    </citation>
    <scope>NUCLEOTIDE SEQUENCE [LARGE SCALE GENOMIC DNA]</scope>
    <source>
        <strain evidence="9">JCM 6242</strain>
    </source>
</reference>
<dbReference type="InterPro" id="IPR001789">
    <property type="entry name" value="Sig_transdc_resp-reg_receiver"/>
</dbReference>
<keyword evidence="2" id="KW-0805">Transcription regulation</keyword>
<comment type="caution">
    <text evidence="8">The sequence shown here is derived from an EMBL/GenBank/DDBJ whole genome shotgun (WGS) entry which is preliminary data.</text>
</comment>
<name>A0ABP6I890_9ACTN</name>
<dbReference type="CDD" id="cd17535">
    <property type="entry name" value="REC_NarL-like"/>
    <property type="match status" value="1"/>
</dbReference>
<evidence type="ECO:0000256" key="3">
    <source>
        <dbReference type="ARBA" id="ARBA00023125"/>
    </source>
</evidence>
<dbReference type="PROSITE" id="PS00622">
    <property type="entry name" value="HTH_LUXR_1"/>
    <property type="match status" value="1"/>
</dbReference>
<evidence type="ECO:0000259" key="7">
    <source>
        <dbReference type="PROSITE" id="PS50110"/>
    </source>
</evidence>
<dbReference type="Pfam" id="PF00072">
    <property type="entry name" value="Response_reg"/>
    <property type="match status" value="1"/>
</dbReference>
<dbReference type="PANTHER" id="PTHR43214:SF24">
    <property type="entry name" value="TRANSCRIPTIONAL REGULATORY PROTEIN NARL-RELATED"/>
    <property type="match status" value="1"/>
</dbReference>
<dbReference type="Gene3D" id="3.40.50.2300">
    <property type="match status" value="1"/>
</dbReference>
<dbReference type="PRINTS" id="PR00038">
    <property type="entry name" value="HTHLUXR"/>
</dbReference>
<keyword evidence="9" id="KW-1185">Reference proteome</keyword>
<organism evidence="8 9">
    <name type="scientific">Streptosporangium fragile</name>
    <dbReference type="NCBI Taxonomy" id="46186"/>
    <lineage>
        <taxon>Bacteria</taxon>
        <taxon>Bacillati</taxon>
        <taxon>Actinomycetota</taxon>
        <taxon>Actinomycetes</taxon>
        <taxon>Streptosporangiales</taxon>
        <taxon>Streptosporangiaceae</taxon>
        <taxon>Streptosporangium</taxon>
    </lineage>
</organism>
<evidence type="ECO:0000256" key="5">
    <source>
        <dbReference type="PROSITE-ProRule" id="PRU00169"/>
    </source>
</evidence>
<dbReference type="PANTHER" id="PTHR43214">
    <property type="entry name" value="TWO-COMPONENT RESPONSE REGULATOR"/>
    <property type="match status" value="1"/>
</dbReference>
<dbReference type="InterPro" id="IPR000792">
    <property type="entry name" value="Tscrpt_reg_LuxR_C"/>
</dbReference>
<keyword evidence="1 5" id="KW-0597">Phosphoprotein</keyword>
<evidence type="ECO:0000256" key="2">
    <source>
        <dbReference type="ARBA" id="ARBA00023015"/>
    </source>
</evidence>
<dbReference type="SUPFAM" id="SSF52172">
    <property type="entry name" value="CheY-like"/>
    <property type="match status" value="1"/>
</dbReference>
<protein>
    <submittedName>
        <fullName evidence="8">Response regulator transcription factor</fullName>
    </submittedName>
</protein>
<dbReference type="SMART" id="SM00448">
    <property type="entry name" value="REC"/>
    <property type="match status" value="1"/>
</dbReference>
<evidence type="ECO:0000313" key="9">
    <source>
        <dbReference type="Proteomes" id="UP001500831"/>
    </source>
</evidence>
<dbReference type="EMBL" id="BAAAVI010000002">
    <property type="protein sequence ID" value="GAA2846805.1"/>
    <property type="molecule type" value="Genomic_DNA"/>
</dbReference>
<evidence type="ECO:0000256" key="4">
    <source>
        <dbReference type="ARBA" id="ARBA00023163"/>
    </source>
</evidence>
<dbReference type="PROSITE" id="PS50110">
    <property type="entry name" value="RESPONSE_REGULATORY"/>
    <property type="match status" value="1"/>
</dbReference>
<dbReference type="CDD" id="cd06170">
    <property type="entry name" value="LuxR_C_like"/>
    <property type="match status" value="1"/>
</dbReference>
<evidence type="ECO:0000313" key="8">
    <source>
        <dbReference type="EMBL" id="GAA2846805.1"/>
    </source>
</evidence>
<keyword evidence="3" id="KW-0238">DNA-binding</keyword>
<dbReference type="InterPro" id="IPR011006">
    <property type="entry name" value="CheY-like_superfamily"/>
</dbReference>
<feature type="domain" description="HTH luxR-type" evidence="6">
    <location>
        <begin position="151"/>
        <end position="216"/>
    </location>
</feature>
<feature type="modified residue" description="4-aspartylphosphate" evidence="5">
    <location>
        <position position="56"/>
    </location>
</feature>
<feature type="domain" description="Response regulatory" evidence="7">
    <location>
        <begin position="5"/>
        <end position="123"/>
    </location>
</feature>
<dbReference type="InterPro" id="IPR058245">
    <property type="entry name" value="NreC/VraR/RcsB-like_REC"/>
</dbReference>
<dbReference type="InterPro" id="IPR039420">
    <property type="entry name" value="WalR-like"/>
</dbReference>
<evidence type="ECO:0000259" key="6">
    <source>
        <dbReference type="PROSITE" id="PS50043"/>
    </source>
</evidence>
<dbReference type="SMART" id="SM00421">
    <property type="entry name" value="HTH_LUXR"/>
    <property type="match status" value="1"/>
</dbReference>
<dbReference type="InterPro" id="IPR016032">
    <property type="entry name" value="Sig_transdc_resp-reg_C-effctor"/>
</dbReference>
<dbReference type="PROSITE" id="PS50043">
    <property type="entry name" value="HTH_LUXR_2"/>
    <property type="match status" value="1"/>
</dbReference>
<evidence type="ECO:0000256" key="1">
    <source>
        <dbReference type="ARBA" id="ARBA00022553"/>
    </source>
</evidence>
<dbReference type="Pfam" id="PF00196">
    <property type="entry name" value="GerE"/>
    <property type="match status" value="1"/>
</dbReference>
<keyword evidence="4" id="KW-0804">Transcription</keyword>
<dbReference type="RefSeq" id="WP_344967069.1">
    <property type="nucleotide sequence ID" value="NZ_BAAAVI010000002.1"/>
</dbReference>
<dbReference type="SUPFAM" id="SSF46894">
    <property type="entry name" value="C-terminal effector domain of the bipartite response regulators"/>
    <property type="match status" value="1"/>
</dbReference>
<sequence>MRKIRVLIVDDQPLIRSGLHATFDGVPDIVVAGEARNGIQAVQAVKTLRPDVVLMDINMPRMDGITATREICRLGAGYPAKVVILTIYDQDEHVFEALRSGASGFILKHTPTDRLVDAVREVAEGDALLSPSVTRKLIDEFARRPVLSAAPTPALDQLTEREREVFRLLVRGYSNDEIARALVLGDSTVKSHVQHLYQKLGVRDRVQIVIFAYENGLVASTPRG</sequence>
<dbReference type="Proteomes" id="UP001500831">
    <property type="component" value="Unassembled WGS sequence"/>
</dbReference>
<accession>A0ABP6I890</accession>